<gene>
    <name evidence="1" type="ORF">HYY20_09505</name>
</gene>
<evidence type="ECO:0000313" key="1">
    <source>
        <dbReference type="EMBL" id="MBI2877103.1"/>
    </source>
</evidence>
<dbReference type="AlphaFoldDB" id="A0A932CPG1"/>
<sequence>MSPLHMTLPQSMREQVEALAQKEGISINEFIMLAVAEKLATLATADYLAERAKRGSREKLLAVLAKAPDVEPEDYDEL</sequence>
<proteinExistence type="predicted"/>
<comment type="caution">
    <text evidence="1">The sequence shown here is derived from an EMBL/GenBank/DDBJ whole genome shotgun (WGS) entry which is preliminary data.</text>
</comment>
<dbReference type="Proteomes" id="UP000769766">
    <property type="component" value="Unassembled WGS sequence"/>
</dbReference>
<reference evidence="1" key="1">
    <citation type="submission" date="2020-07" db="EMBL/GenBank/DDBJ databases">
        <title>Huge and variable diversity of episymbiotic CPR bacteria and DPANN archaea in groundwater ecosystems.</title>
        <authorList>
            <person name="He C.Y."/>
            <person name="Keren R."/>
            <person name="Whittaker M."/>
            <person name="Farag I.F."/>
            <person name="Doudna J."/>
            <person name="Cate J.H.D."/>
            <person name="Banfield J.F."/>
        </authorList>
    </citation>
    <scope>NUCLEOTIDE SEQUENCE</scope>
    <source>
        <strain evidence="1">NC_groundwater_672_Ag_B-0.1um_62_36</strain>
    </source>
</reference>
<protein>
    <submittedName>
        <fullName evidence="1">Toxin-antitoxin system HicB family antitoxin</fullName>
    </submittedName>
</protein>
<accession>A0A932CPG1</accession>
<dbReference type="GO" id="GO:0006355">
    <property type="term" value="P:regulation of DNA-templated transcription"/>
    <property type="evidence" value="ECO:0007669"/>
    <property type="project" value="InterPro"/>
</dbReference>
<organism evidence="1 2">
    <name type="scientific">Tectimicrobiota bacterium</name>
    <dbReference type="NCBI Taxonomy" id="2528274"/>
    <lineage>
        <taxon>Bacteria</taxon>
        <taxon>Pseudomonadati</taxon>
        <taxon>Nitrospinota/Tectimicrobiota group</taxon>
        <taxon>Candidatus Tectimicrobiota</taxon>
    </lineage>
</organism>
<name>A0A932CPG1_UNCTE</name>
<evidence type="ECO:0000313" key="2">
    <source>
        <dbReference type="Proteomes" id="UP000769766"/>
    </source>
</evidence>
<dbReference type="EMBL" id="JACPRF010000284">
    <property type="protein sequence ID" value="MBI2877103.1"/>
    <property type="molecule type" value="Genomic_DNA"/>
</dbReference>
<dbReference type="InterPro" id="IPR010985">
    <property type="entry name" value="Ribbon_hlx_hlx"/>
</dbReference>
<dbReference type="SUPFAM" id="SSF47598">
    <property type="entry name" value="Ribbon-helix-helix"/>
    <property type="match status" value="1"/>
</dbReference>